<evidence type="ECO:0000313" key="2">
    <source>
        <dbReference type="EMBL" id="BAD36009.1"/>
    </source>
</evidence>
<organism evidence="2 3">
    <name type="scientific">Oryza sativa subsp. japonica</name>
    <name type="common">Rice</name>
    <dbReference type="NCBI Taxonomy" id="39947"/>
    <lineage>
        <taxon>Eukaryota</taxon>
        <taxon>Viridiplantae</taxon>
        <taxon>Streptophyta</taxon>
        <taxon>Embryophyta</taxon>
        <taxon>Tracheophyta</taxon>
        <taxon>Spermatophyta</taxon>
        <taxon>Magnoliopsida</taxon>
        <taxon>Liliopsida</taxon>
        <taxon>Poales</taxon>
        <taxon>Poaceae</taxon>
        <taxon>BOP clade</taxon>
        <taxon>Oryzoideae</taxon>
        <taxon>Oryzeae</taxon>
        <taxon>Oryzinae</taxon>
        <taxon>Oryza</taxon>
        <taxon>Oryza sativa</taxon>
    </lineage>
</organism>
<proteinExistence type="predicted"/>
<dbReference type="AlphaFoldDB" id="Q69SM6"/>
<dbReference type="Proteomes" id="UP000000763">
    <property type="component" value="Chromosome 6"/>
</dbReference>
<protein>
    <submittedName>
        <fullName evidence="2">Uncharacterized protein</fullName>
    </submittedName>
</protein>
<evidence type="ECO:0000313" key="3">
    <source>
        <dbReference type="Proteomes" id="UP000000763"/>
    </source>
</evidence>
<dbReference type="EMBL" id="AP004992">
    <property type="protein sequence ID" value="BAD36009.1"/>
    <property type="molecule type" value="Genomic_DNA"/>
</dbReference>
<gene>
    <name evidence="2" type="primary">OSJNBa0022O02.26</name>
</gene>
<reference evidence="3" key="2">
    <citation type="journal article" date="2008" name="Nucleic Acids Res.">
        <title>The rice annotation project database (RAP-DB): 2008 update.</title>
        <authorList>
            <consortium name="The rice annotation project (RAP)"/>
        </authorList>
    </citation>
    <scope>GENOME REANNOTATION</scope>
    <source>
        <strain evidence="3">cv. Nipponbare</strain>
    </source>
</reference>
<name>Q69SM6_ORYSJ</name>
<reference evidence="3" key="1">
    <citation type="journal article" date="2005" name="Nature">
        <title>The map-based sequence of the rice genome.</title>
        <authorList>
            <consortium name="International rice genome sequencing project (IRGSP)"/>
            <person name="Matsumoto T."/>
            <person name="Wu J."/>
            <person name="Kanamori H."/>
            <person name="Katayose Y."/>
            <person name="Fujisawa M."/>
            <person name="Namiki N."/>
            <person name="Mizuno H."/>
            <person name="Yamamoto K."/>
            <person name="Antonio B.A."/>
            <person name="Baba T."/>
            <person name="Sakata K."/>
            <person name="Nagamura Y."/>
            <person name="Aoki H."/>
            <person name="Arikawa K."/>
            <person name="Arita K."/>
            <person name="Bito T."/>
            <person name="Chiden Y."/>
            <person name="Fujitsuka N."/>
            <person name="Fukunaka R."/>
            <person name="Hamada M."/>
            <person name="Harada C."/>
            <person name="Hayashi A."/>
            <person name="Hijishita S."/>
            <person name="Honda M."/>
            <person name="Hosokawa S."/>
            <person name="Ichikawa Y."/>
            <person name="Idonuma A."/>
            <person name="Iijima M."/>
            <person name="Ikeda M."/>
            <person name="Ikeno M."/>
            <person name="Ito K."/>
            <person name="Ito S."/>
            <person name="Ito T."/>
            <person name="Ito Y."/>
            <person name="Ito Y."/>
            <person name="Iwabuchi A."/>
            <person name="Kamiya K."/>
            <person name="Karasawa W."/>
            <person name="Kurita K."/>
            <person name="Katagiri S."/>
            <person name="Kikuta A."/>
            <person name="Kobayashi H."/>
            <person name="Kobayashi N."/>
            <person name="Machita K."/>
            <person name="Maehara T."/>
            <person name="Masukawa M."/>
            <person name="Mizubayashi T."/>
            <person name="Mukai Y."/>
            <person name="Nagasaki H."/>
            <person name="Nagata Y."/>
            <person name="Naito S."/>
            <person name="Nakashima M."/>
            <person name="Nakama Y."/>
            <person name="Nakamichi Y."/>
            <person name="Nakamura M."/>
            <person name="Meguro A."/>
            <person name="Negishi M."/>
            <person name="Ohta I."/>
            <person name="Ohta T."/>
            <person name="Okamoto M."/>
            <person name="Ono N."/>
            <person name="Saji S."/>
            <person name="Sakaguchi M."/>
            <person name="Sakai K."/>
            <person name="Shibata M."/>
            <person name="Shimokawa T."/>
            <person name="Song J."/>
            <person name="Takazaki Y."/>
            <person name="Terasawa K."/>
            <person name="Tsugane M."/>
            <person name="Tsuji K."/>
            <person name="Ueda S."/>
            <person name="Waki K."/>
            <person name="Yamagata H."/>
            <person name="Yamamoto M."/>
            <person name="Yamamoto S."/>
            <person name="Yamane H."/>
            <person name="Yoshiki S."/>
            <person name="Yoshihara R."/>
            <person name="Yukawa K."/>
            <person name="Zhong H."/>
            <person name="Yano M."/>
            <person name="Yuan Q."/>
            <person name="Ouyang S."/>
            <person name="Liu J."/>
            <person name="Jones K.M."/>
            <person name="Gansberger K."/>
            <person name="Moffat K."/>
            <person name="Hill J."/>
            <person name="Bera J."/>
            <person name="Fadrosh D."/>
            <person name="Jin S."/>
            <person name="Johri S."/>
            <person name="Kim M."/>
            <person name="Overton L."/>
            <person name="Reardon M."/>
            <person name="Tsitrin T."/>
            <person name="Vuong H."/>
            <person name="Weaver B."/>
            <person name="Ciecko A."/>
            <person name="Tallon L."/>
            <person name="Jackson J."/>
            <person name="Pai G."/>
            <person name="Aken S.V."/>
            <person name="Utterback T."/>
            <person name="Reidmuller S."/>
            <person name="Feldblyum T."/>
            <person name="Hsiao J."/>
            <person name="Zismann V."/>
            <person name="Iobst S."/>
            <person name="de Vazeille A.R."/>
            <person name="Buell C.R."/>
            <person name="Ying K."/>
            <person name="Li Y."/>
            <person name="Lu T."/>
            <person name="Huang Y."/>
            <person name="Zhao Q."/>
            <person name="Feng Q."/>
            <person name="Zhang L."/>
            <person name="Zhu J."/>
            <person name="Weng Q."/>
            <person name="Mu J."/>
            <person name="Lu Y."/>
            <person name="Fan D."/>
            <person name="Liu Y."/>
            <person name="Guan J."/>
            <person name="Zhang Y."/>
            <person name="Yu S."/>
            <person name="Liu X."/>
            <person name="Zhang Y."/>
            <person name="Hong G."/>
            <person name="Han B."/>
            <person name="Choisne N."/>
            <person name="Demange N."/>
            <person name="Orjeda G."/>
            <person name="Samain S."/>
            <person name="Cattolico L."/>
            <person name="Pelletier E."/>
            <person name="Couloux A."/>
            <person name="Segurens B."/>
            <person name="Wincker P."/>
            <person name="D'Hont A."/>
            <person name="Scarpelli C."/>
            <person name="Weissenbach J."/>
            <person name="Salanoubat M."/>
            <person name="Quetier F."/>
            <person name="Yu Y."/>
            <person name="Kim H.R."/>
            <person name="Rambo T."/>
            <person name="Currie J."/>
            <person name="Collura K."/>
            <person name="Luo M."/>
            <person name="Yang T."/>
            <person name="Ammiraju J.S.S."/>
            <person name="Engler F."/>
            <person name="Soderlund C."/>
            <person name="Wing R.A."/>
            <person name="Palmer L.E."/>
            <person name="de la Bastide M."/>
            <person name="Spiegel L."/>
            <person name="Nascimento L."/>
            <person name="Zutavern T."/>
            <person name="O'Shaughnessy A."/>
            <person name="Dike S."/>
            <person name="Dedhia N."/>
            <person name="Preston R."/>
            <person name="Balija V."/>
            <person name="McCombie W.R."/>
            <person name="Chow T."/>
            <person name="Chen H."/>
            <person name="Chung M."/>
            <person name="Chen C."/>
            <person name="Shaw J."/>
            <person name="Wu H."/>
            <person name="Hsiao K."/>
            <person name="Chao Y."/>
            <person name="Chu M."/>
            <person name="Cheng C."/>
            <person name="Hour A."/>
            <person name="Lee P."/>
            <person name="Lin S."/>
            <person name="Lin Y."/>
            <person name="Liou J."/>
            <person name="Liu S."/>
            <person name="Hsing Y."/>
            <person name="Raghuvanshi S."/>
            <person name="Mohanty A."/>
            <person name="Bharti A.K."/>
            <person name="Gaur A."/>
            <person name="Gupta V."/>
            <person name="Kumar D."/>
            <person name="Ravi V."/>
            <person name="Vij S."/>
            <person name="Kapur A."/>
            <person name="Khurana P."/>
            <person name="Khurana P."/>
            <person name="Khurana J.P."/>
            <person name="Tyagi A.K."/>
            <person name="Gaikwad K."/>
            <person name="Singh A."/>
            <person name="Dalal V."/>
            <person name="Srivastava S."/>
            <person name="Dixit A."/>
            <person name="Pal A.K."/>
            <person name="Ghazi I.A."/>
            <person name="Yadav M."/>
            <person name="Pandit A."/>
            <person name="Bhargava A."/>
            <person name="Sureshbabu K."/>
            <person name="Batra K."/>
            <person name="Sharma T.R."/>
            <person name="Mohapatra T."/>
            <person name="Singh N.K."/>
            <person name="Messing J."/>
            <person name="Nelson A.B."/>
            <person name="Fuks G."/>
            <person name="Kavchok S."/>
            <person name="Keizer G."/>
            <person name="Linton E."/>
            <person name="Llaca V."/>
            <person name="Song R."/>
            <person name="Tanyolac B."/>
            <person name="Young S."/>
            <person name="Ho-Il K."/>
            <person name="Hahn J.H."/>
            <person name="Sangsakoo G."/>
            <person name="Vanavichit A."/>
            <person name="de Mattos Luiz.A.T."/>
            <person name="Zimmer P.D."/>
            <person name="Malone G."/>
            <person name="Dellagostin O."/>
            <person name="de Oliveira A.C."/>
            <person name="Bevan M."/>
            <person name="Bancroft I."/>
            <person name="Minx P."/>
            <person name="Cordum H."/>
            <person name="Wilson R."/>
            <person name="Cheng Z."/>
            <person name="Jin W."/>
            <person name="Jiang J."/>
            <person name="Leong S.A."/>
            <person name="Iwama H."/>
            <person name="Gojobori T."/>
            <person name="Itoh T."/>
            <person name="Niimura Y."/>
            <person name="Fujii Y."/>
            <person name="Habara T."/>
            <person name="Sakai H."/>
            <person name="Sato Y."/>
            <person name="Wilson G."/>
            <person name="Kumar K."/>
            <person name="McCouch S."/>
            <person name="Juretic N."/>
            <person name="Hoen D."/>
            <person name="Wright S."/>
            <person name="Bruskiewich R."/>
            <person name="Bureau T."/>
            <person name="Miyao A."/>
            <person name="Hirochika H."/>
            <person name="Nishikawa T."/>
            <person name="Kadowaki K."/>
            <person name="Sugiura M."/>
            <person name="Burr B."/>
            <person name="Sasaki T."/>
        </authorList>
    </citation>
    <scope>NUCLEOTIDE SEQUENCE [LARGE SCALE GENOMIC DNA]</scope>
    <source>
        <strain evidence="3">cv. Nipponbare</strain>
    </source>
</reference>
<accession>Q69SM6</accession>
<feature type="region of interest" description="Disordered" evidence="1">
    <location>
        <begin position="27"/>
        <end position="48"/>
    </location>
</feature>
<evidence type="ECO:0000256" key="1">
    <source>
        <dbReference type="SAM" id="MobiDB-lite"/>
    </source>
</evidence>
<sequence>MATTVELDGDGADSGWRWSCAGISGSDGEVHGTEAGCGEPTGDGRRGRGWRRQDVDFMEVDHVVVLCGDLGQRRRGQPGLWWIGRRQVAIKVKGNKPRPTARLSLPDPLSKLARAAGGFGW</sequence>